<dbReference type="InterPro" id="IPR009875">
    <property type="entry name" value="PilZ_domain"/>
</dbReference>
<accession>A0ABX5RWQ3</accession>
<dbReference type="EMBL" id="CP036401">
    <property type="protein sequence ID" value="QBI02411.1"/>
    <property type="molecule type" value="Genomic_DNA"/>
</dbReference>
<feature type="domain" description="PilZ" evidence="1">
    <location>
        <begin position="14"/>
        <end position="116"/>
    </location>
</feature>
<dbReference type="Gene3D" id="2.40.10.220">
    <property type="entry name" value="predicted glycosyltransferase like domains"/>
    <property type="match status" value="1"/>
</dbReference>
<gene>
    <name evidence="2" type="ORF">EYF70_17345</name>
</gene>
<protein>
    <submittedName>
        <fullName evidence="2">PilZ domain-containing protein</fullName>
    </submittedName>
</protein>
<proteinExistence type="predicted"/>
<sequence>MVESEQVSEQITEQRRAHVRRLLQVEASLSNDNRSRTWRVHLTDIARMGVGFVAAEPLTDCVHGVLRFRFPDSTVTDEVHIRIVHCRAIGAAGRVQCGARIHTMSDACVERIMEYVTRGESTMPPAPRSADGSR</sequence>
<dbReference type="Pfam" id="PF07238">
    <property type="entry name" value="PilZ"/>
    <property type="match status" value="1"/>
</dbReference>
<name>A0ABX5RWQ3_9BURK</name>
<organism evidence="2 3">
    <name type="scientific">Pseudoduganella albidiflava</name>
    <dbReference type="NCBI Taxonomy" id="321983"/>
    <lineage>
        <taxon>Bacteria</taxon>
        <taxon>Pseudomonadati</taxon>
        <taxon>Pseudomonadota</taxon>
        <taxon>Betaproteobacteria</taxon>
        <taxon>Burkholderiales</taxon>
        <taxon>Oxalobacteraceae</taxon>
        <taxon>Telluria group</taxon>
        <taxon>Pseudoduganella</taxon>
    </lineage>
</organism>
<dbReference type="SUPFAM" id="SSF141371">
    <property type="entry name" value="PilZ domain-like"/>
    <property type="match status" value="1"/>
</dbReference>
<keyword evidence="3" id="KW-1185">Reference proteome</keyword>
<evidence type="ECO:0000313" key="2">
    <source>
        <dbReference type="EMBL" id="QBI02411.1"/>
    </source>
</evidence>
<evidence type="ECO:0000313" key="3">
    <source>
        <dbReference type="Proteomes" id="UP000292307"/>
    </source>
</evidence>
<dbReference type="Proteomes" id="UP000292307">
    <property type="component" value="Chromosome"/>
</dbReference>
<evidence type="ECO:0000259" key="1">
    <source>
        <dbReference type="Pfam" id="PF07238"/>
    </source>
</evidence>
<reference evidence="2 3" key="1">
    <citation type="submission" date="2019-02" db="EMBL/GenBank/DDBJ databases">
        <title>Draft Genome Sequences of Six Type Strains of the Genus Massilia.</title>
        <authorList>
            <person name="Miess H."/>
            <person name="Frediansyhah A."/>
            <person name="Gross H."/>
        </authorList>
    </citation>
    <scope>NUCLEOTIDE SEQUENCE [LARGE SCALE GENOMIC DNA]</scope>
    <source>
        <strain evidence="2 3">DSM 17472</strain>
    </source>
</reference>